<evidence type="ECO:0000313" key="6">
    <source>
        <dbReference type="EMBL" id="KAF2791310.1"/>
    </source>
</evidence>
<dbReference type="Proteomes" id="UP000799757">
    <property type="component" value="Unassembled WGS sequence"/>
</dbReference>
<dbReference type="GO" id="GO:0005743">
    <property type="term" value="C:mitochondrial inner membrane"/>
    <property type="evidence" value="ECO:0007669"/>
    <property type="project" value="TreeGrafter"/>
</dbReference>
<accession>A0A6A6X479</accession>
<reference evidence="6" key="1">
    <citation type="journal article" date="2020" name="Stud. Mycol.">
        <title>101 Dothideomycetes genomes: a test case for predicting lifestyles and emergence of pathogens.</title>
        <authorList>
            <person name="Haridas S."/>
            <person name="Albert R."/>
            <person name="Binder M."/>
            <person name="Bloem J."/>
            <person name="Labutti K."/>
            <person name="Salamov A."/>
            <person name="Andreopoulos B."/>
            <person name="Baker S."/>
            <person name="Barry K."/>
            <person name="Bills G."/>
            <person name="Bluhm B."/>
            <person name="Cannon C."/>
            <person name="Castanera R."/>
            <person name="Culley D."/>
            <person name="Daum C."/>
            <person name="Ezra D."/>
            <person name="Gonzalez J."/>
            <person name="Henrissat B."/>
            <person name="Kuo A."/>
            <person name="Liang C."/>
            <person name="Lipzen A."/>
            <person name="Lutzoni F."/>
            <person name="Magnuson J."/>
            <person name="Mondo S."/>
            <person name="Nolan M."/>
            <person name="Ohm R."/>
            <person name="Pangilinan J."/>
            <person name="Park H.-J."/>
            <person name="Ramirez L."/>
            <person name="Alfaro M."/>
            <person name="Sun H."/>
            <person name="Tritt A."/>
            <person name="Yoshinaga Y."/>
            <person name="Zwiers L.-H."/>
            <person name="Turgeon B."/>
            <person name="Goodwin S."/>
            <person name="Spatafora J."/>
            <person name="Crous P."/>
            <person name="Grigoriev I."/>
        </authorList>
    </citation>
    <scope>NUCLEOTIDE SEQUENCE</scope>
    <source>
        <strain evidence="6">CBS 109.77</strain>
    </source>
</reference>
<dbReference type="AlphaFoldDB" id="A0A6A6X479"/>
<dbReference type="OrthoDB" id="20681at2759"/>
<evidence type="ECO:0000256" key="1">
    <source>
        <dbReference type="ARBA" id="ARBA00004173"/>
    </source>
</evidence>
<dbReference type="Gene3D" id="3.40.1230.10">
    <property type="entry name" value="MTH938-like"/>
    <property type="match status" value="1"/>
</dbReference>
<dbReference type="InterPro" id="IPR036748">
    <property type="entry name" value="MTH938-like_sf"/>
</dbReference>
<keyword evidence="3" id="KW-0496">Mitochondrion</keyword>
<dbReference type="InterPro" id="IPR034095">
    <property type="entry name" value="NDUF3"/>
</dbReference>
<name>A0A6A6X479_9PLEO</name>
<feature type="region of interest" description="Disordered" evidence="5">
    <location>
        <begin position="64"/>
        <end position="85"/>
    </location>
</feature>
<evidence type="ECO:0000256" key="3">
    <source>
        <dbReference type="ARBA" id="ARBA00023128"/>
    </source>
</evidence>
<protein>
    <recommendedName>
        <fullName evidence="2">NADH dehydrogenase [ubiquinone] 1 alpha subcomplex assembly factor 3</fullName>
    </recommendedName>
</protein>
<keyword evidence="7" id="KW-1185">Reference proteome</keyword>
<organism evidence="6 7">
    <name type="scientific">Melanomma pulvis-pyrius CBS 109.77</name>
    <dbReference type="NCBI Taxonomy" id="1314802"/>
    <lineage>
        <taxon>Eukaryota</taxon>
        <taxon>Fungi</taxon>
        <taxon>Dikarya</taxon>
        <taxon>Ascomycota</taxon>
        <taxon>Pezizomycotina</taxon>
        <taxon>Dothideomycetes</taxon>
        <taxon>Pleosporomycetidae</taxon>
        <taxon>Pleosporales</taxon>
        <taxon>Melanommataceae</taxon>
        <taxon>Melanomma</taxon>
    </lineage>
</organism>
<sequence>MSSLRPLFSALNSNLSCASTSATRSFPSSIRHTPRPPSSPAYPHSQCLRPTSYRCFHATPFPSYASKPPKSRDRGPKSTEDTQTDFNAMDVLRNTVAPATSIDACTTDGFALNNMARISGSGVLLVGGEAFRWRPWLRQDRKEGTINEGGVGDDGMTGRLKNAKGQFEVADEAWGVLELIYPKPDLLIIGTGPHITPISPSVRKHLIDLGIRVDVQDTRNAASQFNLLATERGVSQVAAALIPIGWKEGRS</sequence>
<gene>
    <name evidence="6" type="ORF">K505DRAFT_249246</name>
</gene>
<feature type="compositionally biased region" description="Basic and acidic residues" evidence="5">
    <location>
        <begin position="70"/>
        <end position="80"/>
    </location>
</feature>
<comment type="subcellular location">
    <subcellularLocation>
        <location evidence="1">Mitochondrion</location>
    </subcellularLocation>
</comment>
<evidence type="ECO:0000256" key="5">
    <source>
        <dbReference type="SAM" id="MobiDB-lite"/>
    </source>
</evidence>
<evidence type="ECO:0000256" key="2">
    <source>
        <dbReference type="ARBA" id="ARBA00021776"/>
    </source>
</evidence>
<dbReference type="Pfam" id="PF04430">
    <property type="entry name" value="DUF498"/>
    <property type="match status" value="1"/>
</dbReference>
<dbReference type="GO" id="GO:0032981">
    <property type="term" value="P:mitochondrial respiratory chain complex I assembly"/>
    <property type="evidence" value="ECO:0007669"/>
    <property type="project" value="InterPro"/>
</dbReference>
<evidence type="ECO:0000313" key="7">
    <source>
        <dbReference type="Proteomes" id="UP000799757"/>
    </source>
</evidence>
<feature type="region of interest" description="Disordered" evidence="5">
    <location>
        <begin position="24"/>
        <end position="44"/>
    </location>
</feature>
<comment type="similarity">
    <text evidence="4">Belongs to the NDUFAF3 family.</text>
</comment>
<dbReference type="SUPFAM" id="SSF64076">
    <property type="entry name" value="MTH938-like"/>
    <property type="match status" value="1"/>
</dbReference>
<proteinExistence type="inferred from homology"/>
<dbReference type="EMBL" id="MU002026">
    <property type="protein sequence ID" value="KAF2791310.1"/>
    <property type="molecule type" value="Genomic_DNA"/>
</dbReference>
<dbReference type="CDD" id="cd05125">
    <property type="entry name" value="Mth938_2P1-like"/>
    <property type="match status" value="1"/>
</dbReference>
<dbReference type="PANTHER" id="PTHR21192:SF2">
    <property type="entry name" value="NADH DEHYDROGENASE [UBIQUINONE] 1 ALPHA SUBCOMPLEX ASSEMBLY FACTOR 3"/>
    <property type="match status" value="1"/>
</dbReference>
<dbReference type="InterPro" id="IPR007523">
    <property type="entry name" value="NDUFAF3/AAMDC"/>
</dbReference>
<evidence type="ECO:0000256" key="4">
    <source>
        <dbReference type="ARBA" id="ARBA00049984"/>
    </source>
</evidence>
<dbReference type="PANTHER" id="PTHR21192">
    <property type="entry name" value="NUCLEAR PROTEIN E3-3"/>
    <property type="match status" value="1"/>
</dbReference>